<dbReference type="OrthoDB" id="9770645at2"/>
<keyword evidence="2" id="KW-0902">Two-component regulatory system</keyword>
<dbReference type="Gene3D" id="3.40.50.2300">
    <property type="match status" value="1"/>
</dbReference>
<dbReference type="GO" id="GO:0000160">
    <property type="term" value="P:phosphorelay signal transduction system"/>
    <property type="evidence" value="ECO:0007669"/>
    <property type="project" value="UniProtKB-KW"/>
</dbReference>
<dbReference type="CDD" id="cd00156">
    <property type="entry name" value="REC"/>
    <property type="match status" value="1"/>
</dbReference>
<dbReference type="Pfam" id="PF13581">
    <property type="entry name" value="HATPase_c_2"/>
    <property type="match status" value="1"/>
</dbReference>
<organism evidence="5 6">
    <name type="scientific">Novipirellula herctigrandis</name>
    <dbReference type="NCBI Taxonomy" id="2527986"/>
    <lineage>
        <taxon>Bacteria</taxon>
        <taxon>Pseudomonadati</taxon>
        <taxon>Planctomycetota</taxon>
        <taxon>Planctomycetia</taxon>
        <taxon>Pirellulales</taxon>
        <taxon>Pirellulaceae</taxon>
        <taxon>Novipirellula</taxon>
    </lineage>
</organism>
<dbReference type="AlphaFoldDB" id="A0A5C5Z6B9"/>
<keyword evidence="1 3" id="KW-0597">Phosphoprotein</keyword>
<dbReference type="SUPFAM" id="SSF52172">
    <property type="entry name" value="CheY-like"/>
    <property type="match status" value="1"/>
</dbReference>
<comment type="caution">
    <text evidence="5">The sequence shown here is derived from an EMBL/GenBank/DDBJ whole genome shotgun (WGS) entry which is preliminary data.</text>
</comment>
<evidence type="ECO:0000313" key="6">
    <source>
        <dbReference type="Proteomes" id="UP000315010"/>
    </source>
</evidence>
<dbReference type="RefSeq" id="WP_146399236.1">
    <property type="nucleotide sequence ID" value="NZ_SJPJ01000001.1"/>
</dbReference>
<proteinExistence type="predicted"/>
<evidence type="ECO:0000256" key="1">
    <source>
        <dbReference type="ARBA" id="ARBA00022553"/>
    </source>
</evidence>
<dbReference type="InterPro" id="IPR001789">
    <property type="entry name" value="Sig_transdc_resp-reg_receiver"/>
</dbReference>
<dbReference type="SMART" id="SM00448">
    <property type="entry name" value="REC"/>
    <property type="match status" value="1"/>
</dbReference>
<feature type="modified residue" description="4-aspartylphosphate" evidence="3">
    <location>
        <position position="53"/>
    </location>
</feature>
<name>A0A5C5Z6B9_9BACT</name>
<dbReference type="PROSITE" id="PS50110">
    <property type="entry name" value="RESPONSE_REGULATORY"/>
    <property type="match status" value="1"/>
</dbReference>
<dbReference type="Gene3D" id="3.30.565.10">
    <property type="entry name" value="Histidine kinase-like ATPase, C-terminal domain"/>
    <property type="match status" value="1"/>
</dbReference>
<dbReference type="PANTHER" id="PTHR44591:SF14">
    <property type="entry name" value="PROTEIN PILG"/>
    <property type="match status" value="1"/>
</dbReference>
<dbReference type="EMBL" id="SJPJ01000001">
    <property type="protein sequence ID" value="TWT82626.1"/>
    <property type="molecule type" value="Genomic_DNA"/>
</dbReference>
<sequence length="313" mass="34944">MPIILLVDDSEVDREVMTGLLAADVDWLVSHANNGAEALRMIADATPDAVVTDLLMPEMDGMELVSRISDSYPEVPVVVVTSHDDVKMAFKALRKGAASYVPKAQLNEKLLDTVEQVLALSDMDHVDERIIEITTNTRYRFTMENDPTLIAPLVDRVQLGLNSMHLCSPTQRMHVGIALEEALINAMFHGNLELPTSQLAEVRHCLHEGKPSALVEERRQQSPYKERKIHVAADLTRDRAQFVVVDEGAGFPVETIRPKSIDDILDGHCGRGLMLIRTFMNEVIFNESGNEIRMMLKDLRAVPSTDEEEKTHA</sequence>
<keyword evidence="6" id="KW-1185">Reference proteome</keyword>
<dbReference type="Pfam" id="PF00072">
    <property type="entry name" value="Response_reg"/>
    <property type="match status" value="1"/>
</dbReference>
<dbReference type="CDD" id="cd16936">
    <property type="entry name" value="HATPase_RsbW-like"/>
    <property type="match status" value="1"/>
</dbReference>
<evidence type="ECO:0000259" key="4">
    <source>
        <dbReference type="PROSITE" id="PS50110"/>
    </source>
</evidence>
<dbReference type="InterPro" id="IPR011006">
    <property type="entry name" value="CheY-like_superfamily"/>
</dbReference>
<dbReference type="PANTHER" id="PTHR44591">
    <property type="entry name" value="STRESS RESPONSE REGULATOR PROTEIN 1"/>
    <property type="match status" value="1"/>
</dbReference>
<protein>
    <submittedName>
        <fullName evidence="5">Nitrogen regulation protein NR(I)</fullName>
    </submittedName>
</protein>
<feature type="domain" description="Response regulatory" evidence="4">
    <location>
        <begin position="3"/>
        <end position="118"/>
    </location>
</feature>
<evidence type="ECO:0000313" key="5">
    <source>
        <dbReference type="EMBL" id="TWT82626.1"/>
    </source>
</evidence>
<dbReference type="Proteomes" id="UP000315010">
    <property type="component" value="Unassembled WGS sequence"/>
</dbReference>
<reference evidence="5 6" key="1">
    <citation type="submission" date="2019-02" db="EMBL/GenBank/DDBJ databases">
        <title>Deep-cultivation of Planctomycetes and their phenomic and genomic characterization uncovers novel biology.</title>
        <authorList>
            <person name="Wiegand S."/>
            <person name="Jogler M."/>
            <person name="Boedeker C."/>
            <person name="Pinto D."/>
            <person name="Vollmers J."/>
            <person name="Rivas-Marin E."/>
            <person name="Kohn T."/>
            <person name="Peeters S.H."/>
            <person name="Heuer A."/>
            <person name="Rast P."/>
            <person name="Oberbeckmann S."/>
            <person name="Bunk B."/>
            <person name="Jeske O."/>
            <person name="Meyerdierks A."/>
            <person name="Storesund J.E."/>
            <person name="Kallscheuer N."/>
            <person name="Luecker S."/>
            <person name="Lage O.M."/>
            <person name="Pohl T."/>
            <person name="Merkel B.J."/>
            <person name="Hornburger P."/>
            <person name="Mueller R.-W."/>
            <person name="Bruemmer F."/>
            <person name="Labrenz M."/>
            <person name="Spormann A.M."/>
            <person name="Op Den Camp H."/>
            <person name="Overmann J."/>
            <person name="Amann R."/>
            <person name="Jetten M.S.M."/>
            <person name="Mascher T."/>
            <person name="Medema M.H."/>
            <person name="Devos D.P."/>
            <person name="Kaster A.-K."/>
            <person name="Ovreas L."/>
            <person name="Rohde M."/>
            <person name="Galperin M.Y."/>
            <person name="Jogler C."/>
        </authorList>
    </citation>
    <scope>NUCLEOTIDE SEQUENCE [LARGE SCALE GENOMIC DNA]</scope>
    <source>
        <strain evidence="5 6">CA13</strain>
    </source>
</reference>
<evidence type="ECO:0000256" key="3">
    <source>
        <dbReference type="PROSITE-ProRule" id="PRU00169"/>
    </source>
</evidence>
<dbReference type="InterPro" id="IPR050595">
    <property type="entry name" value="Bact_response_regulator"/>
</dbReference>
<dbReference type="InterPro" id="IPR003594">
    <property type="entry name" value="HATPase_dom"/>
</dbReference>
<dbReference type="SUPFAM" id="SSF55874">
    <property type="entry name" value="ATPase domain of HSP90 chaperone/DNA topoisomerase II/histidine kinase"/>
    <property type="match status" value="1"/>
</dbReference>
<dbReference type="InterPro" id="IPR036890">
    <property type="entry name" value="HATPase_C_sf"/>
</dbReference>
<gene>
    <name evidence="5" type="primary">glnG</name>
    <name evidence="5" type="ORF">CA13_40890</name>
</gene>
<evidence type="ECO:0000256" key="2">
    <source>
        <dbReference type="ARBA" id="ARBA00023012"/>
    </source>
</evidence>
<accession>A0A5C5Z6B9</accession>